<comment type="caution">
    <text evidence="2">The sequence shown here is derived from an EMBL/GenBank/DDBJ whole genome shotgun (WGS) entry which is preliminary data.</text>
</comment>
<feature type="compositionally biased region" description="Pro residues" evidence="1">
    <location>
        <begin position="469"/>
        <end position="479"/>
    </location>
</feature>
<protein>
    <recommendedName>
        <fullName evidence="4">Photosynthesis system II assembly factor Ycf48/Hcf136-like domain-containing protein</fullName>
    </recommendedName>
</protein>
<feature type="compositionally biased region" description="Pro residues" evidence="1">
    <location>
        <begin position="155"/>
        <end position="165"/>
    </location>
</feature>
<evidence type="ECO:0000313" key="2">
    <source>
        <dbReference type="EMBL" id="KAK3272484.1"/>
    </source>
</evidence>
<proteinExistence type="predicted"/>
<sequence length="479" mass="49285">MVGGGLIGEIEGAPGADIPALHTVFFASLQVGWAAGAADRSFLGALLHTTDGGATWTRLVSCTDKPLYGITVDVATVTDWVWGGWSDLAEPNGTRGEAHEQAGGADGVPLKAVSQWGGAGEGGADSSLKKVTPCWDKGLVAVGLIGQMKTLRCAPPSPPPPPPPHTPRDPPRHPHHRLHPYPRRPIYPPPDHPTHPFTARLPAHHPHPPPFPPLSPAPPAAITARHRHPLPPCVRPARCSPSESTASPCPLRTPMSTRTTTLPSNTTTAPSAAIREASAGVAAASYGAAFGDRHGVARDNVAGGVVLAGGDLLRPVRAQPGGGRLRGRVAEPAGGLAPAYSAFNEIEGDRQGAGAGASDRVRLRDPDRDEPNACGRLGLPTPDATRNAASSRVALSSDGKSPKALKAVSPRMPSPSLAAQPGESPPVRASAGLRKSGGSIVAHVKPAQLAADFPRGLGATGFVEMSQPPSSPPMMHPKP</sequence>
<reference evidence="2 3" key="1">
    <citation type="journal article" date="2015" name="Genome Biol. Evol.">
        <title>Comparative Genomics of a Bacterivorous Green Alga Reveals Evolutionary Causalities and Consequences of Phago-Mixotrophic Mode of Nutrition.</title>
        <authorList>
            <person name="Burns J.A."/>
            <person name="Paasch A."/>
            <person name="Narechania A."/>
            <person name="Kim E."/>
        </authorList>
    </citation>
    <scope>NUCLEOTIDE SEQUENCE [LARGE SCALE GENOMIC DNA]</scope>
    <source>
        <strain evidence="2 3">PLY_AMNH</strain>
    </source>
</reference>
<gene>
    <name evidence="2" type="ORF">CYMTET_19223</name>
</gene>
<feature type="region of interest" description="Disordered" evidence="1">
    <location>
        <begin position="348"/>
        <end position="435"/>
    </location>
</feature>
<name>A0AAE0G6K3_9CHLO</name>
<keyword evidence="3" id="KW-1185">Reference proteome</keyword>
<feature type="compositionally biased region" description="Basic and acidic residues" evidence="1">
    <location>
        <begin position="359"/>
        <end position="371"/>
    </location>
</feature>
<feature type="region of interest" description="Disordered" evidence="1">
    <location>
        <begin position="151"/>
        <end position="269"/>
    </location>
</feature>
<evidence type="ECO:0000313" key="3">
    <source>
        <dbReference type="Proteomes" id="UP001190700"/>
    </source>
</evidence>
<dbReference type="AlphaFoldDB" id="A0AAE0G6K3"/>
<feature type="compositionally biased region" description="Basic residues" evidence="1">
    <location>
        <begin position="173"/>
        <end position="182"/>
    </location>
</feature>
<evidence type="ECO:0000256" key="1">
    <source>
        <dbReference type="SAM" id="MobiDB-lite"/>
    </source>
</evidence>
<accession>A0AAE0G6K3</accession>
<evidence type="ECO:0008006" key="4">
    <source>
        <dbReference type="Google" id="ProtNLM"/>
    </source>
</evidence>
<dbReference type="EMBL" id="LGRX02008947">
    <property type="protein sequence ID" value="KAK3272484.1"/>
    <property type="molecule type" value="Genomic_DNA"/>
</dbReference>
<feature type="compositionally biased region" description="Low complexity" evidence="1">
    <location>
        <begin position="256"/>
        <end position="269"/>
    </location>
</feature>
<organism evidence="2 3">
    <name type="scientific">Cymbomonas tetramitiformis</name>
    <dbReference type="NCBI Taxonomy" id="36881"/>
    <lineage>
        <taxon>Eukaryota</taxon>
        <taxon>Viridiplantae</taxon>
        <taxon>Chlorophyta</taxon>
        <taxon>Pyramimonadophyceae</taxon>
        <taxon>Pyramimonadales</taxon>
        <taxon>Pyramimonadaceae</taxon>
        <taxon>Cymbomonas</taxon>
    </lineage>
</organism>
<feature type="compositionally biased region" description="Pro residues" evidence="1">
    <location>
        <begin position="208"/>
        <end position="219"/>
    </location>
</feature>
<dbReference type="Proteomes" id="UP001190700">
    <property type="component" value="Unassembled WGS sequence"/>
</dbReference>
<feature type="region of interest" description="Disordered" evidence="1">
    <location>
        <begin position="460"/>
        <end position="479"/>
    </location>
</feature>